<evidence type="ECO:0000256" key="11">
    <source>
        <dbReference type="ARBA" id="ARBA00024867"/>
    </source>
</evidence>
<protein>
    <recommendedName>
        <fullName evidence="13">Heme response regulator HssR</fullName>
    </recommendedName>
    <alternativeName>
        <fullName evidence="2">Stage 0 sporulation protein A homolog</fullName>
    </alternativeName>
</protein>
<dbReference type="RefSeq" id="WP_308459924.1">
    <property type="nucleotide sequence ID" value="NZ_JAJEPS010000016.1"/>
</dbReference>
<evidence type="ECO:0000256" key="2">
    <source>
        <dbReference type="ARBA" id="ARBA00018672"/>
    </source>
</evidence>
<evidence type="ECO:0000256" key="15">
    <source>
        <dbReference type="PROSITE-ProRule" id="PRU01091"/>
    </source>
</evidence>
<feature type="domain" description="OmpR/PhoB-type" evidence="17">
    <location>
        <begin position="125"/>
        <end position="222"/>
    </location>
</feature>
<keyword evidence="19" id="KW-1185">Reference proteome</keyword>
<proteinExistence type="predicted"/>
<dbReference type="Gene3D" id="1.10.10.10">
    <property type="entry name" value="Winged helix-like DNA-binding domain superfamily/Winged helix DNA-binding domain"/>
    <property type="match status" value="1"/>
</dbReference>
<evidence type="ECO:0000256" key="1">
    <source>
        <dbReference type="ARBA" id="ARBA00004496"/>
    </source>
</evidence>
<evidence type="ECO:0000259" key="17">
    <source>
        <dbReference type="PROSITE" id="PS51755"/>
    </source>
</evidence>
<feature type="modified residue" description="4-aspartylphosphate" evidence="14">
    <location>
        <position position="52"/>
    </location>
</feature>
<evidence type="ECO:0000256" key="12">
    <source>
        <dbReference type="ARBA" id="ARBA00037471"/>
    </source>
</evidence>
<keyword evidence="8 15" id="KW-0238">DNA-binding</keyword>
<dbReference type="PANTHER" id="PTHR48111:SF49">
    <property type="entry name" value="HEME RESPONSE REGULATOR HSSR"/>
    <property type="match status" value="1"/>
</dbReference>
<dbReference type="EMBL" id="JAJEPS010000016">
    <property type="protein sequence ID" value="MCC2127226.1"/>
    <property type="molecule type" value="Genomic_DNA"/>
</dbReference>
<feature type="DNA-binding region" description="OmpR/PhoB-type" evidence="15">
    <location>
        <begin position="125"/>
        <end position="222"/>
    </location>
</feature>
<evidence type="ECO:0000256" key="10">
    <source>
        <dbReference type="ARBA" id="ARBA00023163"/>
    </source>
</evidence>
<dbReference type="GO" id="GO:0032993">
    <property type="term" value="C:protein-DNA complex"/>
    <property type="evidence" value="ECO:0007669"/>
    <property type="project" value="TreeGrafter"/>
</dbReference>
<evidence type="ECO:0000256" key="7">
    <source>
        <dbReference type="ARBA" id="ARBA00023026"/>
    </source>
</evidence>
<dbReference type="InterPro" id="IPR001789">
    <property type="entry name" value="Sig_transdc_resp-reg_receiver"/>
</dbReference>
<dbReference type="InterPro" id="IPR036388">
    <property type="entry name" value="WH-like_DNA-bd_sf"/>
</dbReference>
<dbReference type="GO" id="GO:0005829">
    <property type="term" value="C:cytosol"/>
    <property type="evidence" value="ECO:0007669"/>
    <property type="project" value="TreeGrafter"/>
</dbReference>
<dbReference type="CDD" id="cd00383">
    <property type="entry name" value="trans_reg_C"/>
    <property type="match status" value="1"/>
</dbReference>
<keyword evidence="4 14" id="KW-0597">Phosphoprotein</keyword>
<evidence type="ECO:0000259" key="16">
    <source>
        <dbReference type="PROSITE" id="PS50110"/>
    </source>
</evidence>
<dbReference type="InterPro" id="IPR011006">
    <property type="entry name" value="CheY-like_superfamily"/>
</dbReference>
<dbReference type="Pfam" id="PF00072">
    <property type="entry name" value="Response_reg"/>
    <property type="match status" value="1"/>
</dbReference>
<dbReference type="PROSITE" id="PS51755">
    <property type="entry name" value="OMPR_PHOB"/>
    <property type="match status" value="1"/>
</dbReference>
<keyword evidence="7" id="KW-0843">Virulence</keyword>
<dbReference type="GO" id="GO:0006355">
    <property type="term" value="P:regulation of DNA-templated transcription"/>
    <property type="evidence" value="ECO:0007669"/>
    <property type="project" value="InterPro"/>
</dbReference>
<evidence type="ECO:0000256" key="6">
    <source>
        <dbReference type="ARBA" id="ARBA00023015"/>
    </source>
</evidence>
<keyword evidence="10" id="KW-0804">Transcription</keyword>
<dbReference type="GO" id="GO:0000156">
    <property type="term" value="F:phosphorelay response regulator activity"/>
    <property type="evidence" value="ECO:0007669"/>
    <property type="project" value="TreeGrafter"/>
</dbReference>
<accession>A0AAE3AC64</accession>
<feature type="domain" description="Response regulatory" evidence="16">
    <location>
        <begin position="3"/>
        <end position="117"/>
    </location>
</feature>
<keyword evidence="9" id="KW-0010">Activator</keyword>
<dbReference type="FunFam" id="3.40.50.2300:FF:000001">
    <property type="entry name" value="DNA-binding response regulator PhoB"/>
    <property type="match status" value="1"/>
</dbReference>
<reference evidence="18 19" key="1">
    <citation type="submission" date="2021-10" db="EMBL/GenBank/DDBJ databases">
        <title>Anaerobic single-cell dispensing facilitates the cultivation of human gut bacteria.</title>
        <authorList>
            <person name="Afrizal A."/>
        </authorList>
    </citation>
    <scope>NUCLEOTIDE SEQUENCE [LARGE SCALE GENOMIC DNA]</scope>
    <source>
        <strain evidence="18 19">CLA-AA-H276</strain>
    </source>
</reference>
<organism evidence="18 19">
    <name type="scientific">Hominiventricola filiformis</name>
    <dbReference type="NCBI Taxonomy" id="2885352"/>
    <lineage>
        <taxon>Bacteria</taxon>
        <taxon>Bacillati</taxon>
        <taxon>Bacillota</taxon>
        <taxon>Clostridia</taxon>
        <taxon>Lachnospirales</taxon>
        <taxon>Lachnospiraceae</taxon>
        <taxon>Hominiventricola</taxon>
    </lineage>
</organism>
<dbReference type="Pfam" id="PF00486">
    <property type="entry name" value="Trans_reg_C"/>
    <property type="match status" value="1"/>
</dbReference>
<keyword evidence="5" id="KW-0902">Two-component regulatory system</keyword>
<comment type="function">
    <text evidence="12">Member of the two-component regulatory system HssS/HssR involved in intracellular heme homeostasis and tempering of staphylococcal virulence. Phosphorylated HssR binds to a direct repeat sequence within hrtAB promoter and activates the expression of hrtAB, an efflux pump, in response to extracellular heme, hemin, hemoglobin or blood.</text>
</comment>
<sequence>MFHILVVEDDQALNKLICRVLNKNGYETSVAFDGEQALEMLDQTYIDLIVTDLMMPRMDGYDLTKALRDSGYQLPILVVTAKDTFPDKAKGFKLGIDDYMVKPIDVNELLLRVEALLRRAKIIYEKKLEFDHVCLDYINLTVTIDEKSQILPQKEFQLLYKLLSFPNHTFTRQQIMDELWGYDSETDIRTVDVHINRLRDRFRDIPYFQIQTVRGLGYKGIIEK</sequence>
<evidence type="ECO:0000313" key="19">
    <source>
        <dbReference type="Proteomes" id="UP001198220"/>
    </source>
</evidence>
<dbReference type="GO" id="GO:0000976">
    <property type="term" value="F:transcription cis-regulatory region binding"/>
    <property type="evidence" value="ECO:0007669"/>
    <property type="project" value="TreeGrafter"/>
</dbReference>
<evidence type="ECO:0000256" key="13">
    <source>
        <dbReference type="ARBA" id="ARBA00039976"/>
    </source>
</evidence>
<dbReference type="InterPro" id="IPR001867">
    <property type="entry name" value="OmpR/PhoB-type_DNA-bd"/>
</dbReference>
<dbReference type="SUPFAM" id="SSF52172">
    <property type="entry name" value="CheY-like"/>
    <property type="match status" value="1"/>
</dbReference>
<name>A0AAE3AC64_9FIRM</name>
<dbReference type="Proteomes" id="UP001198220">
    <property type="component" value="Unassembled WGS sequence"/>
</dbReference>
<keyword evidence="6" id="KW-0805">Transcription regulation</keyword>
<keyword evidence="3" id="KW-0963">Cytoplasm</keyword>
<dbReference type="PANTHER" id="PTHR48111">
    <property type="entry name" value="REGULATOR OF RPOS"/>
    <property type="match status" value="1"/>
</dbReference>
<evidence type="ECO:0000256" key="5">
    <source>
        <dbReference type="ARBA" id="ARBA00023012"/>
    </source>
</evidence>
<evidence type="ECO:0000313" key="18">
    <source>
        <dbReference type="EMBL" id="MCC2127226.1"/>
    </source>
</evidence>
<evidence type="ECO:0000256" key="4">
    <source>
        <dbReference type="ARBA" id="ARBA00022553"/>
    </source>
</evidence>
<dbReference type="InterPro" id="IPR039420">
    <property type="entry name" value="WalR-like"/>
</dbReference>
<comment type="subcellular location">
    <subcellularLocation>
        <location evidence="1">Cytoplasm</location>
    </subcellularLocation>
</comment>
<evidence type="ECO:0000256" key="8">
    <source>
        <dbReference type="ARBA" id="ARBA00023125"/>
    </source>
</evidence>
<dbReference type="Gene3D" id="3.40.50.2300">
    <property type="match status" value="1"/>
</dbReference>
<comment type="function">
    <text evidence="11">May play the central regulatory role in sporulation. It may be an element of the effector pathway responsible for the activation of sporulation genes in response to nutritional stress. Spo0A may act in concert with spo0H (a sigma factor) to control the expression of some genes that are critical to the sporulation process.</text>
</comment>
<gene>
    <name evidence="18" type="ORF">LKD36_13720</name>
</gene>
<evidence type="ECO:0000256" key="9">
    <source>
        <dbReference type="ARBA" id="ARBA00023159"/>
    </source>
</evidence>
<dbReference type="PROSITE" id="PS50110">
    <property type="entry name" value="RESPONSE_REGULATORY"/>
    <property type="match status" value="1"/>
</dbReference>
<dbReference type="SMART" id="SM00448">
    <property type="entry name" value="REC"/>
    <property type="match status" value="1"/>
</dbReference>
<evidence type="ECO:0000256" key="3">
    <source>
        <dbReference type="ARBA" id="ARBA00022490"/>
    </source>
</evidence>
<dbReference type="AlphaFoldDB" id="A0AAE3AC64"/>
<evidence type="ECO:0000256" key="14">
    <source>
        <dbReference type="PROSITE-ProRule" id="PRU00169"/>
    </source>
</evidence>
<dbReference type="SMART" id="SM00862">
    <property type="entry name" value="Trans_reg_C"/>
    <property type="match status" value="1"/>
</dbReference>
<comment type="caution">
    <text evidence="18">The sequence shown here is derived from an EMBL/GenBank/DDBJ whole genome shotgun (WGS) entry which is preliminary data.</text>
</comment>